<dbReference type="InterPro" id="IPR013229">
    <property type="entry name" value="PEGA"/>
</dbReference>
<accession>X1EUS4</accession>
<dbReference type="Pfam" id="PF08308">
    <property type="entry name" value="PEGA"/>
    <property type="match status" value="1"/>
</dbReference>
<protein>
    <recommendedName>
        <fullName evidence="1">PEGA domain-containing protein</fullName>
    </recommendedName>
</protein>
<comment type="caution">
    <text evidence="2">The sequence shown here is derived from an EMBL/GenBank/DDBJ whole genome shotgun (WGS) entry which is preliminary data.</text>
</comment>
<name>X1EUS4_9ZZZZ</name>
<evidence type="ECO:0000259" key="1">
    <source>
        <dbReference type="Pfam" id="PF08308"/>
    </source>
</evidence>
<evidence type="ECO:0000313" key="2">
    <source>
        <dbReference type="EMBL" id="GAH37131.1"/>
    </source>
</evidence>
<reference evidence="2" key="1">
    <citation type="journal article" date="2014" name="Front. Microbiol.">
        <title>High frequency of phylogenetically diverse reductive dehalogenase-homologous genes in deep subseafloor sedimentary metagenomes.</title>
        <authorList>
            <person name="Kawai M."/>
            <person name="Futagami T."/>
            <person name="Toyoda A."/>
            <person name="Takaki Y."/>
            <person name="Nishi S."/>
            <person name="Hori S."/>
            <person name="Arai W."/>
            <person name="Tsubouchi T."/>
            <person name="Morono Y."/>
            <person name="Uchiyama I."/>
            <person name="Ito T."/>
            <person name="Fujiyama A."/>
            <person name="Inagaki F."/>
            <person name="Takami H."/>
        </authorList>
    </citation>
    <scope>NUCLEOTIDE SEQUENCE</scope>
    <source>
        <strain evidence="2">Expedition CK06-06</strain>
    </source>
</reference>
<gene>
    <name evidence="2" type="ORF">S03H2_20444</name>
</gene>
<proteinExistence type="predicted"/>
<dbReference type="AlphaFoldDB" id="X1EUS4"/>
<sequence>MPVTTTKIVPFLEKAELSVNTTPVKGDVAIDGKRWGKAPLLGQFAAGSYEISFGAVEGYDSPGPERVTLRAGVLIGVTAEYKGAEERRLRVRYA</sequence>
<dbReference type="EMBL" id="BARU01010776">
    <property type="protein sequence ID" value="GAH37131.1"/>
    <property type="molecule type" value="Genomic_DNA"/>
</dbReference>
<organism evidence="2">
    <name type="scientific">marine sediment metagenome</name>
    <dbReference type="NCBI Taxonomy" id="412755"/>
    <lineage>
        <taxon>unclassified sequences</taxon>
        <taxon>metagenomes</taxon>
        <taxon>ecological metagenomes</taxon>
    </lineage>
</organism>
<feature type="domain" description="PEGA" evidence="1">
    <location>
        <begin position="16"/>
        <end position="60"/>
    </location>
</feature>